<evidence type="ECO:0000313" key="4">
    <source>
        <dbReference type="Proteomes" id="UP000294535"/>
    </source>
</evidence>
<reference evidence="3 4" key="1">
    <citation type="submission" date="2019-03" db="EMBL/GenBank/DDBJ databases">
        <title>Genomic Encyclopedia of Type Strains, Phase III (KMG-III): the genomes of soil and plant-associated and newly described type strains.</title>
        <authorList>
            <person name="Whitman W."/>
        </authorList>
    </citation>
    <scope>NUCLEOTIDE SEQUENCE [LARGE SCALE GENOMIC DNA]</scope>
    <source>
        <strain evidence="3 4">CECT 8446</strain>
    </source>
</reference>
<dbReference type="Pfam" id="PF00144">
    <property type="entry name" value="Beta-lactamase"/>
    <property type="match status" value="1"/>
</dbReference>
<gene>
    <name evidence="3" type="ORF">DFQ04_0686</name>
</gene>
<dbReference type="EMBL" id="SNYF01000005">
    <property type="protein sequence ID" value="TDQ18876.1"/>
    <property type="molecule type" value="Genomic_DNA"/>
</dbReference>
<dbReference type="InterPro" id="IPR012338">
    <property type="entry name" value="Beta-lactam/transpept-like"/>
</dbReference>
<proteinExistence type="predicted"/>
<organism evidence="3 4">
    <name type="scientific">Algoriphagus boseongensis</name>
    <dbReference type="NCBI Taxonomy" id="1442587"/>
    <lineage>
        <taxon>Bacteria</taxon>
        <taxon>Pseudomonadati</taxon>
        <taxon>Bacteroidota</taxon>
        <taxon>Cytophagia</taxon>
        <taxon>Cytophagales</taxon>
        <taxon>Cyclobacteriaceae</taxon>
        <taxon>Algoriphagus</taxon>
    </lineage>
</organism>
<feature type="signal peptide" evidence="1">
    <location>
        <begin position="1"/>
        <end position="17"/>
    </location>
</feature>
<dbReference type="PANTHER" id="PTHR43283:SF3">
    <property type="entry name" value="BETA-LACTAMASE FAMILY PROTEIN (AFU_ORTHOLOGUE AFUA_5G07500)"/>
    <property type="match status" value="1"/>
</dbReference>
<sequence length="424" mass="46678">MKSFKLLLTLLILASWACSGPDESQNKVITDAAKARLDSALNEMVESRMVAGASALIFEKGEEVYFHATGFADREAQKPMGRNTIAIIYSMTKPVTGVALMTLYEKGAFQLDDPLEKYAPEFANMQVFSGVDSISGVIKLEPLNRPITIRDITRHTAGFAINPNQPGLGELLKAADAGNPNNTLVQMAEKMGTVPLMFQPGTQWAYGPSVDVQAFLVERLSGKPYGEYVRENVLDPLGMSETRYFVPEADRGRMSAMYRRGEDESLSQVPDSIAHAFNTKEWALTPGGYGLTSTLDDYMKFTQMLVNEGTYNGVTILKPETVQLMATNQLDDSVTERMFLPSKGNVGFGIDFAVRVAPTSSPEENMGVVGEFFWDGAASTLFWVDPKHDLTAVLFVQVMPFAGQVHKKFRDAVYGPYVAQPEKK</sequence>
<keyword evidence="1" id="KW-0732">Signal</keyword>
<protein>
    <submittedName>
        <fullName evidence="3">CubicO group peptidase (Beta-lactamase class C family)</fullName>
    </submittedName>
</protein>
<comment type="caution">
    <text evidence="3">The sequence shown here is derived from an EMBL/GenBank/DDBJ whole genome shotgun (WGS) entry which is preliminary data.</text>
</comment>
<evidence type="ECO:0000313" key="3">
    <source>
        <dbReference type="EMBL" id="TDQ18876.1"/>
    </source>
</evidence>
<dbReference type="PANTHER" id="PTHR43283">
    <property type="entry name" value="BETA-LACTAMASE-RELATED"/>
    <property type="match status" value="1"/>
</dbReference>
<keyword evidence="4" id="KW-1185">Reference proteome</keyword>
<dbReference type="AlphaFoldDB" id="A0A4R6T852"/>
<dbReference type="SUPFAM" id="SSF56601">
    <property type="entry name" value="beta-lactamase/transpeptidase-like"/>
    <property type="match status" value="1"/>
</dbReference>
<dbReference type="Gene3D" id="3.40.710.10">
    <property type="entry name" value="DD-peptidase/beta-lactamase superfamily"/>
    <property type="match status" value="1"/>
</dbReference>
<feature type="domain" description="Beta-lactamase-related" evidence="2">
    <location>
        <begin position="38"/>
        <end position="403"/>
    </location>
</feature>
<name>A0A4R6T852_9BACT</name>
<evidence type="ECO:0000256" key="1">
    <source>
        <dbReference type="SAM" id="SignalP"/>
    </source>
</evidence>
<dbReference type="OrthoDB" id="1522765at2"/>
<evidence type="ECO:0000259" key="2">
    <source>
        <dbReference type="Pfam" id="PF00144"/>
    </source>
</evidence>
<accession>A0A4R6T852</accession>
<dbReference type="Proteomes" id="UP000294535">
    <property type="component" value="Unassembled WGS sequence"/>
</dbReference>
<dbReference type="RefSeq" id="WP_133552680.1">
    <property type="nucleotide sequence ID" value="NZ_SNYF01000005.1"/>
</dbReference>
<dbReference type="InterPro" id="IPR050789">
    <property type="entry name" value="Diverse_Enzym_Activities"/>
</dbReference>
<dbReference type="InterPro" id="IPR001466">
    <property type="entry name" value="Beta-lactam-related"/>
</dbReference>
<feature type="chain" id="PRO_5020861547" evidence="1">
    <location>
        <begin position="18"/>
        <end position="424"/>
    </location>
</feature>